<name>A0ABS3IC75_9MICO</name>
<dbReference type="Proteomes" id="UP000664617">
    <property type="component" value="Unassembled WGS sequence"/>
</dbReference>
<comment type="caution">
    <text evidence="2">The sequence shown here is derived from an EMBL/GenBank/DDBJ whole genome shotgun (WGS) entry which is preliminary data.</text>
</comment>
<feature type="region of interest" description="Disordered" evidence="1">
    <location>
        <begin position="347"/>
        <end position="381"/>
    </location>
</feature>
<reference evidence="3" key="2">
    <citation type="submission" date="2023-07" db="EMBL/GenBank/DDBJ databases">
        <title>Myceligenerans salitolerans sp. nov., a halotolerant actinomycete isolated from a salt lake in Xinjiang, China.</title>
        <authorList>
            <person name="Guan T."/>
        </authorList>
    </citation>
    <scope>NUCLEOTIDE SEQUENCE [LARGE SCALE GENOMIC DNA]</scope>
    <source>
        <strain evidence="3">XHU 5031</strain>
    </source>
</reference>
<protein>
    <recommendedName>
        <fullName evidence="4">Lantibiotic dehydratase N-terminal domain-containing protein</fullName>
    </recommendedName>
</protein>
<evidence type="ECO:0000313" key="2">
    <source>
        <dbReference type="EMBL" id="MBO0610216.1"/>
    </source>
</evidence>
<evidence type="ECO:0008006" key="4">
    <source>
        <dbReference type="Google" id="ProtNLM"/>
    </source>
</evidence>
<dbReference type="EMBL" id="JAFMPK010000047">
    <property type="protein sequence ID" value="MBO0610216.1"/>
    <property type="molecule type" value="Genomic_DNA"/>
</dbReference>
<reference evidence="2 3" key="1">
    <citation type="submission" date="2021-03" db="EMBL/GenBank/DDBJ databases">
        <authorList>
            <person name="Xin L."/>
        </authorList>
    </citation>
    <scope>NUCLEOTIDE SEQUENCE [LARGE SCALE GENOMIC DNA]</scope>
    <source>
        <strain evidence="2 3">XHU 5031</strain>
    </source>
</reference>
<accession>A0ABS3IC75</accession>
<organism evidence="2 3">
    <name type="scientific">Myceligenerans salitolerans</name>
    <dbReference type="NCBI Taxonomy" id="1230528"/>
    <lineage>
        <taxon>Bacteria</taxon>
        <taxon>Bacillati</taxon>
        <taxon>Actinomycetota</taxon>
        <taxon>Actinomycetes</taxon>
        <taxon>Micrococcales</taxon>
        <taxon>Promicromonosporaceae</taxon>
        <taxon>Myceligenerans</taxon>
    </lineage>
</organism>
<gene>
    <name evidence="2" type="ORF">J0911_14370</name>
</gene>
<keyword evidence="3" id="KW-1185">Reference proteome</keyword>
<evidence type="ECO:0000313" key="3">
    <source>
        <dbReference type="Proteomes" id="UP000664617"/>
    </source>
</evidence>
<proteinExistence type="predicted"/>
<sequence length="808" mass="88396">MPDLLAARRAALSPPRFGGSLSGVREATDALERSVRRIDTILERRVAGNDDAARSALKLRRALRRRRLRWIRDLASSPGTPSDLAALAREIGTAHDDFEQALRTIETEIVAALGADARHLVDLLDESAVLQFSLASTAPDYVRELRRRPIRTPRAGETIDKKLSALYNYAMRASRKTSPISLLMVTEALHEHHPAERGDKLLHRFEPPVQHGAEWLATNLAVRNAEMLMEQHPETVILTPNSTITVVDGRVLYLDPKGYRLRTAALGDTSRHCLDDCAAHRAEPWARRRRHLPHEETRSLLRAGLLEIVVVAGRERDVIRAVLGPQGSREAFVPIDEAASAEGIDLSLPVRTPPSEPAATGRRTGGTELRPRIDPGETGPKGHHYAFGTSAVDPRDLHVLRTAAGQLRKILDAGREYWPGRHLDRVLTRTGLAERICGRPLLAGWQEVLSQARRPAGGDDPVRDALGPGPLTAPWLPNSVLRSLGPVNTPTLSRTAHEIVLDLDRLPTEPAGRAGAEAYVQVDRPSATVVINGLYPGHGRLSARHAHRTGRTLQPLALGSAGSTGGAGQDAGTIVAELNSRYLASVAGHDQLAGHLVSTPGANPFPEREGTSITLGDLSIRRGPSGRLELFQLSSARTVRVVPGSAIHVMHLPAIERFMLLVSDTVPAPRPWIADLVGRYFRPGDAESVLVPRVVAGHVVVERRGVVVDGAAVPRRDRTEQWSAYAARMIRFLRRHEIPARSFVRLIPRSTTGTWLAGTSKPQYWDLDVPLSLVVFERWLRGVHDDLLFQEALPADPGAPALEYVVDL</sequence>
<dbReference type="RefSeq" id="WP_207276139.1">
    <property type="nucleotide sequence ID" value="NZ_JAFMPK010000047.1"/>
</dbReference>
<evidence type="ECO:0000256" key="1">
    <source>
        <dbReference type="SAM" id="MobiDB-lite"/>
    </source>
</evidence>